<dbReference type="PANTHER" id="PTHR10815:SF5">
    <property type="entry name" value="METHYLATED-DNA--PROTEIN-CYSTEINE METHYLTRANSFERASE"/>
    <property type="match status" value="1"/>
</dbReference>
<keyword evidence="5 8" id="KW-0227">DNA damage</keyword>
<dbReference type="Pfam" id="PF02870">
    <property type="entry name" value="Methyltransf_1N"/>
    <property type="match status" value="1"/>
</dbReference>
<dbReference type="SUPFAM" id="SSF46767">
    <property type="entry name" value="Methylated DNA-protein cysteine methyltransferase, C-terminal domain"/>
    <property type="match status" value="1"/>
</dbReference>
<dbReference type="RefSeq" id="WP_290280429.1">
    <property type="nucleotide sequence ID" value="NZ_JAUFQI010000001.1"/>
</dbReference>
<dbReference type="Gene3D" id="1.10.10.10">
    <property type="entry name" value="Winged helix-like DNA-binding domain superfamily/Winged helix DNA-binding domain"/>
    <property type="match status" value="1"/>
</dbReference>
<accession>A0ABV7WNR9</accession>
<comment type="catalytic activity">
    <reaction evidence="1 8">
        <text>a 4-O-methyl-thymidine in DNA + L-cysteinyl-[protein] = a thymidine in DNA + S-methyl-L-cysteinyl-[protein]</text>
        <dbReference type="Rhea" id="RHEA:53428"/>
        <dbReference type="Rhea" id="RHEA-COMP:10131"/>
        <dbReference type="Rhea" id="RHEA-COMP:10132"/>
        <dbReference type="Rhea" id="RHEA-COMP:13555"/>
        <dbReference type="Rhea" id="RHEA-COMP:13556"/>
        <dbReference type="ChEBI" id="CHEBI:29950"/>
        <dbReference type="ChEBI" id="CHEBI:82612"/>
        <dbReference type="ChEBI" id="CHEBI:137386"/>
        <dbReference type="ChEBI" id="CHEBI:137387"/>
        <dbReference type="EC" id="2.1.1.63"/>
    </reaction>
</comment>
<dbReference type="SUPFAM" id="SSF53155">
    <property type="entry name" value="Methylated DNA-protein cysteine methyltransferase domain"/>
    <property type="match status" value="1"/>
</dbReference>
<evidence type="ECO:0000256" key="2">
    <source>
        <dbReference type="ARBA" id="ARBA00022490"/>
    </source>
</evidence>
<proteinExistence type="inferred from homology"/>
<feature type="domain" description="Methylated-DNA-[protein]-cysteine S-methyltransferase DNA binding" evidence="9">
    <location>
        <begin position="77"/>
        <end position="156"/>
    </location>
</feature>
<dbReference type="Gene3D" id="3.30.160.70">
    <property type="entry name" value="Methylated DNA-protein cysteine methyltransferase domain"/>
    <property type="match status" value="1"/>
</dbReference>
<evidence type="ECO:0000256" key="6">
    <source>
        <dbReference type="ARBA" id="ARBA00023204"/>
    </source>
</evidence>
<evidence type="ECO:0000313" key="11">
    <source>
        <dbReference type="EMBL" id="MFC3700866.1"/>
    </source>
</evidence>
<sequence>MQLFHCFMNSPLGEITLLANDQGLAGAWFETHTTKANSLGEFSSTHPVLSETVAQLEGYFNGTLTQFNLPLAANGTAFQQSVWHALTEIPFGRSASYAELATLIQNPKAVRAVGAANGKNPISIIVPCHRVIGSNGTLTGYAGGLERKLWLLKHEGCLLDI</sequence>
<feature type="active site" description="Nucleophile; methyl group acceptor" evidence="8">
    <location>
        <position position="128"/>
    </location>
</feature>
<dbReference type="InterPro" id="IPR036631">
    <property type="entry name" value="MGMT_N_sf"/>
</dbReference>
<comment type="catalytic activity">
    <reaction evidence="7 8">
        <text>a 6-O-methyl-2'-deoxyguanosine in DNA + L-cysteinyl-[protein] = S-methyl-L-cysteinyl-[protein] + a 2'-deoxyguanosine in DNA</text>
        <dbReference type="Rhea" id="RHEA:24000"/>
        <dbReference type="Rhea" id="RHEA-COMP:10131"/>
        <dbReference type="Rhea" id="RHEA-COMP:10132"/>
        <dbReference type="Rhea" id="RHEA-COMP:11367"/>
        <dbReference type="Rhea" id="RHEA-COMP:11368"/>
        <dbReference type="ChEBI" id="CHEBI:29950"/>
        <dbReference type="ChEBI" id="CHEBI:82612"/>
        <dbReference type="ChEBI" id="CHEBI:85445"/>
        <dbReference type="ChEBI" id="CHEBI:85448"/>
        <dbReference type="EC" id="2.1.1.63"/>
    </reaction>
</comment>
<evidence type="ECO:0000256" key="7">
    <source>
        <dbReference type="ARBA" id="ARBA00049348"/>
    </source>
</evidence>
<evidence type="ECO:0000256" key="4">
    <source>
        <dbReference type="ARBA" id="ARBA00022679"/>
    </source>
</evidence>
<keyword evidence="4 8" id="KW-0808">Transferase</keyword>
<dbReference type="Pfam" id="PF01035">
    <property type="entry name" value="DNA_binding_1"/>
    <property type="match status" value="1"/>
</dbReference>
<dbReference type="EMBL" id="JBHRYN010000007">
    <property type="protein sequence ID" value="MFC3700866.1"/>
    <property type="molecule type" value="Genomic_DNA"/>
</dbReference>
<comment type="caution">
    <text evidence="11">The sequence shown here is derived from an EMBL/GenBank/DDBJ whole genome shotgun (WGS) entry which is preliminary data.</text>
</comment>
<dbReference type="GO" id="GO:0032259">
    <property type="term" value="P:methylation"/>
    <property type="evidence" value="ECO:0007669"/>
    <property type="project" value="UniProtKB-KW"/>
</dbReference>
<dbReference type="GO" id="GO:0003908">
    <property type="term" value="F:methylated-DNA-[protein]-cysteine S-methyltransferase activity"/>
    <property type="evidence" value="ECO:0007669"/>
    <property type="project" value="UniProtKB-EC"/>
</dbReference>
<dbReference type="InterPro" id="IPR008332">
    <property type="entry name" value="MethylG_MeTrfase_N"/>
</dbReference>
<evidence type="ECO:0000256" key="1">
    <source>
        <dbReference type="ARBA" id="ARBA00001286"/>
    </source>
</evidence>
<gene>
    <name evidence="11" type="ORF">ACFOND_04365</name>
</gene>
<comment type="miscellaneous">
    <text evidence="8">This enzyme catalyzes only one turnover and therefore is not strictly catalytic. According to one definition, an enzyme is a biocatalyst that acts repeatedly and over many reaction cycles.</text>
</comment>
<reference evidence="12" key="1">
    <citation type="journal article" date="2019" name="Int. J. Syst. Evol. Microbiol.">
        <title>The Global Catalogue of Microorganisms (GCM) 10K type strain sequencing project: providing services to taxonomists for standard genome sequencing and annotation.</title>
        <authorList>
            <consortium name="The Broad Institute Genomics Platform"/>
            <consortium name="The Broad Institute Genome Sequencing Center for Infectious Disease"/>
            <person name="Wu L."/>
            <person name="Ma J."/>
        </authorList>
    </citation>
    <scope>NUCLEOTIDE SEQUENCE [LARGE SCALE GENOMIC DNA]</scope>
    <source>
        <strain evidence="12">CECT 8288</strain>
    </source>
</reference>
<protein>
    <recommendedName>
        <fullName evidence="8">Methylated-DNA--protein-cysteine methyltransferase</fullName>
        <ecNumber evidence="8">2.1.1.63</ecNumber>
    </recommendedName>
    <alternativeName>
        <fullName evidence="8">6-O-methylguanine-DNA methyltransferase</fullName>
        <shortName evidence="8">MGMT</shortName>
    </alternativeName>
    <alternativeName>
        <fullName evidence="8">O-6-methylguanine-DNA-alkyltransferase</fullName>
    </alternativeName>
</protein>
<dbReference type="CDD" id="cd06445">
    <property type="entry name" value="ATase"/>
    <property type="match status" value="1"/>
</dbReference>
<keyword evidence="6 8" id="KW-0234">DNA repair</keyword>
<evidence type="ECO:0000313" key="12">
    <source>
        <dbReference type="Proteomes" id="UP001595710"/>
    </source>
</evidence>
<comment type="similarity">
    <text evidence="8">Belongs to the MGMT family.</text>
</comment>
<dbReference type="InterPro" id="IPR023546">
    <property type="entry name" value="MGMT"/>
</dbReference>
<dbReference type="InterPro" id="IPR014048">
    <property type="entry name" value="MethylDNA_cys_MeTrfase_DNA-bd"/>
</dbReference>
<dbReference type="InterPro" id="IPR001497">
    <property type="entry name" value="MethylDNA_cys_MeTrfase_AS"/>
</dbReference>
<dbReference type="HAMAP" id="MF_00772">
    <property type="entry name" value="OGT"/>
    <property type="match status" value="1"/>
</dbReference>
<dbReference type="PANTHER" id="PTHR10815">
    <property type="entry name" value="METHYLATED-DNA--PROTEIN-CYSTEINE METHYLTRANSFERASE"/>
    <property type="match status" value="1"/>
</dbReference>
<dbReference type="PROSITE" id="PS00374">
    <property type="entry name" value="MGMT"/>
    <property type="match status" value="1"/>
</dbReference>
<feature type="domain" description="Methylguanine DNA methyltransferase ribonuclease-like" evidence="10">
    <location>
        <begin position="6"/>
        <end position="72"/>
    </location>
</feature>
<keyword evidence="3 8" id="KW-0489">Methyltransferase</keyword>
<dbReference type="NCBIfam" id="TIGR00589">
    <property type="entry name" value="ogt"/>
    <property type="match status" value="1"/>
</dbReference>
<evidence type="ECO:0000259" key="9">
    <source>
        <dbReference type="Pfam" id="PF01035"/>
    </source>
</evidence>
<evidence type="ECO:0000259" key="10">
    <source>
        <dbReference type="Pfam" id="PF02870"/>
    </source>
</evidence>
<dbReference type="InterPro" id="IPR036217">
    <property type="entry name" value="MethylDNA_cys_MeTrfase_DNAb"/>
</dbReference>
<keyword evidence="2 8" id="KW-0963">Cytoplasm</keyword>
<evidence type="ECO:0000256" key="8">
    <source>
        <dbReference type="HAMAP-Rule" id="MF_00772"/>
    </source>
</evidence>
<dbReference type="EC" id="2.1.1.63" evidence="8"/>
<comment type="function">
    <text evidence="8">Involved in the cellular defense against the biological effects of O6-methylguanine (O6-MeG) and O4-methylthymine (O4-MeT) in DNA. Repairs the methylated nucleobase in DNA by stoichiometrically transferring the methyl group to a cysteine residue in the enzyme. This is a suicide reaction: the enzyme is irreversibly inactivated.</text>
</comment>
<name>A0ABV7WNR9_9GAMM</name>
<keyword evidence="12" id="KW-1185">Reference proteome</keyword>
<organism evidence="11 12">
    <name type="scientific">Reinekea marina</name>
    <dbReference type="NCBI Taxonomy" id="1310421"/>
    <lineage>
        <taxon>Bacteria</taxon>
        <taxon>Pseudomonadati</taxon>
        <taxon>Pseudomonadota</taxon>
        <taxon>Gammaproteobacteria</taxon>
        <taxon>Oceanospirillales</taxon>
        <taxon>Saccharospirillaceae</taxon>
        <taxon>Reinekea</taxon>
    </lineage>
</organism>
<evidence type="ECO:0000256" key="3">
    <source>
        <dbReference type="ARBA" id="ARBA00022603"/>
    </source>
</evidence>
<dbReference type="InterPro" id="IPR036388">
    <property type="entry name" value="WH-like_DNA-bd_sf"/>
</dbReference>
<dbReference type="Proteomes" id="UP001595710">
    <property type="component" value="Unassembled WGS sequence"/>
</dbReference>
<comment type="subcellular location">
    <subcellularLocation>
        <location evidence="8">Cytoplasm</location>
    </subcellularLocation>
</comment>
<evidence type="ECO:0000256" key="5">
    <source>
        <dbReference type="ARBA" id="ARBA00022763"/>
    </source>
</evidence>